<comment type="caution">
    <text evidence="12">The sequence shown here is derived from an EMBL/GenBank/DDBJ whole genome shotgun (WGS) entry which is preliminary data.</text>
</comment>
<dbReference type="EC" id="3.5.1.9" evidence="4"/>
<evidence type="ECO:0000256" key="6">
    <source>
        <dbReference type="ARBA" id="ARBA00022723"/>
    </source>
</evidence>
<dbReference type="InterPro" id="IPR037175">
    <property type="entry name" value="KFase_sf"/>
</dbReference>
<sequence>MKVIDLTHTLREDMPVFPGTEPPKILDGNTIERDGFAEKILTFYTHTGTHIDAPCHIHPHKRSLDEFPVDKFMGRGIVIDVKGRDSIERATLIEYEKDIDETDFVLFSCGWEDRWGSPEYYSNFPALTEEAARWLSLKDLKGIGIDAISLDRMEDEHLPVHRILLEKEFIFIENLKNLEVLVGRTFTLSCLPLRFEGADGAPVRAVALLD</sequence>
<name>A0A9W6GI95_9FUSO</name>
<dbReference type="Pfam" id="PF04199">
    <property type="entry name" value="Cyclase"/>
    <property type="match status" value="1"/>
</dbReference>
<organism evidence="12 13">
    <name type="scientific">Propionigenium maris DSM 9537</name>
    <dbReference type="NCBI Taxonomy" id="1123000"/>
    <lineage>
        <taxon>Bacteria</taxon>
        <taxon>Fusobacteriati</taxon>
        <taxon>Fusobacteriota</taxon>
        <taxon>Fusobacteriia</taxon>
        <taxon>Fusobacteriales</taxon>
        <taxon>Fusobacteriaceae</taxon>
        <taxon>Propionigenium</taxon>
    </lineage>
</organism>
<evidence type="ECO:0000256" key="3">
    <source>
        <dbReference type="ARBA" id="ARBA00011738"/>
    </source>
</evidence>
<comment type="function">
    <text evidence="2">Catalyzes the hydrolysis of N-formyl-L-kynurenine to L-kynurenine, the second step in the kynurenine pathway of tryptophan degradation.</text>
</comment>
<protein>
    <recommendedName>
        <fullName evidence="5">Kynurenine formamidase</fullName>
        <ecNumber evidence="4">3.5.1.9</ecNumber>
    </recommendedName>
</protein>
<evidence type="ECO:0000256" key="4">
    <source>
        <dbReference type="ARBA" id="ARBA00012930"/>
    </source>
</evidence>
<proteinExistence type="predicted"/>
<dbReference type="PANTHER" id="PTHR31118">
    <property type="entry name" value="CYCLASE-LIKE PROTEIN 2"/>
    <property type="match status" value="1"/>
</dbReference>
<evidence type="ECO:0000256" key="10">
    <source>
        <dbReference type="ARBA" id="ARBA00048496"/>
    </source>
</evidence>
<comment type="catalytic activity">
    <reaction evidence="10">
        <text>N-formyl-L-kynurenine + H2O = L-kynurenine + formate + H(+)</text>
        <dbReference type="Rhea" id="RHEA:13009"/>
        <dbReference type="ChEBI" id="CHEBI:15377"/>
        <dbReference type="ChEBI" id="CHEBI:15378"/>
        <dbReference type="ChEBI" id="CHEBI:15740"/>
        <dbReference type="ChEBI" id="CHEBI:57959"/>
        <dbReference type="ChEBI" id="CHEBI:58629"/>
        <dbReference type="EC" id="3.5.1.9"/>
    </reaction>
</comment>
<dbReference type="SUPFAM" id="SSF102198">
    <property type="entry name" value="Putative cyclase"/>
    <property type="match status" value="1"/>
</dbReference>
<dbReference type="FunFam" id="3.50.30.50:FF:000001">
    <property type="entry name" value="Kynurenine formamidase"/>
    <property type="match status" value="1"/>
</dbReference>
<evidence type="ECO:0000256" key="9">
    <source>
        <dbReference type="ARBA" id="ARBA00023079"/>
    </source>
</evidence>
<evidence type="ECO:0000256" key="8">
    <source>
        <dbReference type="ARBA" id="ARBA00022833"/>
    </source>
</evidence>
<dbReference type="AlphaFoldDB" id="A0A9W6GI95"/>
<keyword evidence="7" id="KW-0378">Hydrolase</keyword>
<dbReference type="Proteomes" id="UP001144471">
    <property type="component" value="Unassembled WGS sequence"/>
</dbReference>
<comment type="subunit">
    <text evidence="3">Homodimer.</text>
</comment>
<comment type="cofactor">
    <cofactor evidence="1">
        <name>Zn(2+)</name>
        <dbReference type="ChEBI" id="CHEBI:29105"/>
    </cofactor>
</comment>
<gene>
    <name evidence="12" type="ORF">PM10SUCC1_00620</name>
</gene>
<dbReference type="GO" id="GO:0004061">
    <property type="term" value="F:arylformamidase activity"/>
    <property type="evidence" value="ECO:0007669"/>
    <property type="project" value="UniProtKB-EC"/>
</dbReference>
<reference evidence="12" key="1">
    <citation type="submission" date="2022-12" db="EMBL/GenBank/DDBJ databases">
        <title>Reference genome sequencing for broad-spectrum identification of bacterial and archaeal isolates by mass spectrometry.</title>
        <authorList>
            <person name="Sekiguchi Y."/>
            <person name="Tourlousse D.M."/>
        </authorList>
    </citation>
    <scope>NUCLEOTIDE SEQUENCE</scope>
    <source>
        <strain evidence="12">10succ1</strain>
    </source>
</reference>
<keyword evidence="6" id="KW-0479">Metal-binding</keyword>
<evidence type="ECO:0000256" key="5">
    <source>
        <dbReference type="ARBA" id="ARBA00014889"/>
    </source>
</evidence>
<keyword evidence="8" id="KW-0862">Zinc</keyword>
<evidence type="ECO:0000256" key="2">
    <source>
        <dbReference type="ARBA" id="ARBA00002204"/>
    </source>
</evidence>
<dbReference type="EMBL" id="BSDY01000001">
    <property type="protein sequence ID" value="GLI54547.1"/>
    <property type="molecule type" value="Genomic_DNA"/>
</dbReference>
<evidence type="ECO:0000256" key="11">
    <source>
        <dbReference type="ARBA" id="ARBA00060547"/>
    </source>
</evidence>
<keyword evidence="9" id="KW-0823">Tryptophan catabolism</keyword>
<dbReference type="PANTHER" id="PTHR31118:SF12">
    <property type="entry name" value="CYCLASE-LIKE PROTEIN 2"/>
    <property type="match status" value="1"/>
</dbReference>
<dbReference type="RefSeq" id="WP_281832232.1">
    <property type="nucleotide sequence ID" value="NZ_BSDY01000001.1"/>
</dbReference>
<dbReference type="GO" id="GO:0019441">
    <property type="term" value="P:L-tryptophan catabolic process to kynurenine"/>
    <property type="evidence" value="ECO:0007669"/>
    <property type="project" value="InterPro"/>
</dbReference>
<evidence type="ECO:0000313" key="13">
    <source>
        <dbReference type="Proteomes" id="UP001144471"/>
    </source>
</evidence>
<comment type="pathway">
    <text evidence="11">Amino-acid degradation; L-tryptophan degradation via kynurenine pathway; L-kynurenine from L-tryptophan: step 2/2.</text>
</comment>
<evidence type="ECO:0000256" key="7">
    <source>
        <dbReference type="ARBA" id="ARBA00022801"/>
    </source>
</evidence>
<dbReference type="InterPro" id="IPR007325">
    <property type="entry name" value="KFase/CYL"/>
</dbReference>
<dbReference type="GO" id="GO:0046872">
    <property type="term" value="F:metal ion binding"/>
    <property type="evidence" value="ECO:0007669"/>
    <property type="project" value="UniProtKB-KW"/>
</dbReference>
<accession>A0A9W6GI95</accession>
<dbReference type="Gene3D" id="3.50.30.50">
    <property type="entry name" value="Putative cyclase"/>
    <property type="match status" value="1"/>
</dbReference>
<evidence type="ECO:0000313" key="12">
    <source>
        <dbReference type="EMBL" id="GLI54547.1"/>
    </source>
</evidence>
<evidence type="ECO:0000256" key="1">
    <source>
        <dbReference type="ARBA" id="ARBA00001947"/>
    </source>
</evidence>
<keyword evidence="13" id="KW-1185">Reference proteome</keyword>